<dbReference type="InParanoid" id="A0A164D3I7"/>
<dbReference type="KEGG" id="cel:CELE_H43I07.4"/>
<dbReference type="WormBase" id="H43I07.4">
    <property type="protein sequence ID" value="CE51645"/>
    <property type="gene ID" value="WBGene00269429"/>
</dbReference>
<gene>
    <name evidence="2" type="ORF">CELE_H43I07.4</name>
    <name evidence="2 4" type="ORF">H43I07.4</name>
</gene>
<accession>A0A164D3I7</accession>
<dbReference type="EMBL" id="BX284605">
    <property type="protein sequence ID" value="SAP35591.1"/>
    <property type="molecule type" value="Genomic_DNA"/>
</dbReference>
<evidence type="ECO:0000313" key="4">
    <source>
        <dbReference type="WormBase" id="H43I07.4"/>
    </source>
</evidence>
<dbReference type="Proteomes" id="UP000001940">
    <property type="component" value="Chromosome V"/>
</dbReference>
<evidence type="ECO:0000313" key="3">
    <source>
        <dbReference type="Proteomes" id="UP000001940"/>
    </source>
</evidence>
<feature type="region of interest" description="Disordered" evidence="1">
    <location>
        <begin position="1"/>
        <end position="53"/>
    </location>
</feature>
<dbReference type="GeneID" id="28661651"/>
<reference evidence="2 3" key="1">
    <citation type="journal article" date="1998" name="Science">
        <title>Genome sequence of the nematode C. elegans: a platform for investigating biology.</title>
        <authorList>
            <consortium name="The C. elegans sequencing consortium"/>
            <person name="Sulson J.E."/>
            <person name="Waterston R."/>
        </authorList>
    </citation>
    <scope>NUCLEOTIDE SEQUENCE [LARGE SCALE GENOMIC DNA]</scope>
    <source>
        <strain evidence="2 3">Bristol N2</strain>
    </source>
</reference>
<feature type="compositionally biased region" description="Basic and acidic residues" evidence="1">
    <location>
        <begin position="31"/>
        <end position="44"/>
    </location>
</feature>
<dbReference type="Bgee" id="WBGene00269429">
    <property type="expression patterns" value="Expressed in larva and 3 other cell types or tissues"/>
</dbReference>
<evidence type="ECO:0000313" key="2">
    <source>
        <dbReference type="EMBL" id="SAP35591.1"/>
    </source>
</evidence>
<dbReference type="CTD" id="28661651"/>
<dbReference type="AlphaFoldDB" id="A0A164D3I7"/>
<organism evidence="2 3">
    <name type="scientific">Caenorhabditis elegans</name>
    <dbReference type="NCBI Taxonomy" id="6239"/>
    <lineage>
        <taxon>Eukaryota</taxon>
        <taxon>Metazoa</taxon>
        <taxon>Ecdysozoa</taxon>
        <taxon>Nematoda</taxon>
        <taxon>Chromadorea</taxon>
        <taxon>Rhabditida</taxon>
        <taxon>Rhabditina</taxon>
        <taxon>Rhabditomorpha</taxon>
        <taxon>Rhabditoidea</taxon>
        <taxon>Rhabditidae</taxon>
        <taxon>Peloderinae</taxon>
        <taxon>Caenorhabditis</taxon>
    </lineage>
</organism>
<dbReference type="AGR" id="WB:WBGene00269429"/>
<evidence type="ECO:0000256" key="1">
    <source>
        <dbReference type="SAM" id="MobiDB-lite"/>
    </source>
</evidence>
<proteinExistence type="predicted"/>
<keyword evidence="3" id="KW-1185">Reference proteome</keyword>
<dbReference type="SMR" id="A0A164D3I7"/>
<feature type="compositionally biased region" description="Polar residues" evidence="1">
    <location>
        <begin position="16"/>
        <end position="28"/>
    </location>
</feature>
<sequence length="53" mass="6409">MDANNTKHFYHHRSRNNQQSVLTKNNHVNHLRREPRMDAYKEQDNLTTTTFTP</sequence>
<name>A0A164D3I7_CAEEL</name>
<dbReference type="RefSeq" id="NP_001317829.1">
    <property type="nucleotide sequence ID" value="NM_001330843.1"/>
</dbReference>
<protein>
    <submittedName>
        <fullName evidence="2">Uncharacterized protein</fullName>
    </submittedName>
</protein>